<gene>
    <name evidence="2" type="ORF">N0V83_002633</name>
</gene>
<dbReference type="EMBL" id="JAPEUY010000004">
    <property type="protein sequence ID" value="KAJ4373894.1"/>
    <property type="molecule type" value="Genomic_DNA"/>
</dbReference>
<dbReference type="OrthoDB" id="3796247at2759"/>
<name>A0A9W9CPT7_9PLEO</name>
<evidence type="ECO:0000313" key="2">
    <source>
        <dbReference type="EMBL" id="KAJ4373894.1"/>
    </source>
</evidence>
<keyword evidence="1" id="KW-1133">Transmembrane helix</keyword>
<proteinExistence type="predicted"/>
<sequence>MAAPSSTNTQLPTVWLAPPPSLLPSNHHVSVEPIPIAISSVIALLVLVVVTLMFNKKRKFGDLDDITEKEHTANEELSNMVPGHSDFQQGVAEPLHVLRKPASRNASMYSNHTMRKGTKKHFSENWQATSDFDRHTSAQTPKDVTEIRLPPAARYRNGNLDDATTLADDSIVDFDDKSISDSEVPYRRFGHESSISQLDFPGYPASYNPSAFKPLAPEAVGMHGKIWK</sequence>
<comment type="caution">
    <text evidence="2">The sequence shown here is derived from an EMBL/GenBank/DDBJ whole genome shotgun (WGS) entry which is preliminary data.</text>
</comment>
<evidence type="ECO:0000256" key="1">
    <source>
        <dbReference type="SAM" id="Phobius"/>
    </source>
</evidence>
<keyword evidence="1" id="KW-0812">Transmembrane</keyword>
<evidence type="ECO:0000313" key="3">
    <source>
        <dbReference type="Proteomes" id="UP001140560"/>
    </source>
</evidence>
<keyword evidence="3" id="KW-1185">Reference proteome</keyword>
<dbReference type="Proteomes" id="UP001140560">
    <property type="component" value="Unassembled WGS sequence"/>
</dbReference>
<dbReference type="AlphaFoldDB" id="A0A9W9CPT7"/>
<protein>
    <submittedName>
        <fullName evidence="2">Uncharacterized protein</fullName>
    </submittedName>
</protein>
<accession>A0A9W9CPT7</accession>
<feature type="transmembrane region" description="Helical" evidence="1">
    <location>
        <begin position="34"/>
        <end position="54"/>
    </location>
</feature>
<keyword evidence="1" id="KW-0472">Membrane</keyword>
<organism evidence="2 3">
    <name type="scientific">Neocucurbitaria cava</name>
    <dbReference type="NCBI Taxonomy" id="798079"/>
    <lineage>
        <taxon>Eukaryota</taxon>
        <taxon>Fungi</taxon>
        <taxon>Dikarya</taxon>
        <taxon>Ascomycota</taxon>
        <taxon>Pezizomycotina</taxon>
        <taxon>Dothideomycetes</taxon>
        <taxon>Pleosporomycetidae</taxon>
        <taxon>Pleosporales</taxon>
        <taxon>Pleosporineae</taxon>
        <taxon>Cucurbitariaceae</taxon>
        <taxon>Neocucurbitaria</taxon>
    </lineage>
</organism>
<reference evidence="2" key="1">
    <citation type="submission" date="2022-10" db="EMBL/GenBank/DDBJ databases">
        <title>Tapping the CABI collections for fungal endophytes: first genome assemblies for Collariella, Neodidymelliopsis, Ascochyta clinopodiicola, Didymella pomorum, Didymosphaeria variabile, Neocosmospora piperis and Neocucurbitaria cava.</title>
        <authorList>
            <person name="Hill R."/>
        </authorList>
    </citation>
    <scope>NUCLEOTIDE SEQUENCE</scope>
    <source>
        <strain evidence="2">IMI 356814</strain>
    </source>
</reference>